<dbReference type="AlphaFoldDB" id="A0A0G1VFY1"/>
<comment type="caution">
    <text evidence="14">The sequence shown here is derived from an EMBL/GenBank/DDBJ whole genome shotgun (WGS) entry which is preliminary data.</text>
</comment>
<keyword evidence="8 12" id="KW-0862">Zinc</keyword>
<dbReference type="GO" id="GO:0004222">
    <property type="term" value="F:metalloendopeptidase activity"/>
    <property type="evidence" value="ECO:0007669"/>
    <property type="project" value="UniProtKB-UniRule"/>
</dbReference>
<evidence type="ECO:0000256" key="3">
    <source>
        <dbReference type="ARBA" id="ARBA00022475"/>
    </source>
</evidence>
<feature type="binding site" evidence="12">
    <location>
        <position position="143"/>
    </location>
    <ligand>
        <name>Zn(2+)</name>
        <dbReference type="ChEBI" id="CHEBI:29105"/>
        <note>catalytic</note>
    </ligand>
</feature>
<dbReference type="CDD" id="cd07340">
    <property type="entry name" value="M48B_Htpx_like"/>
    <property type="match status" value="1"/>
</dbReference>
<evidence type="ECO:0000256" key="5">
    <source>
        <dbReference type="ARBA" id="ARBA00022692"/>
    </source>
</evidence>
<feature type="binding site" evidence="12">
    <location>
        <position position="147"/>
    </location>
    <ligand>
        <name>Zn(2+)</name>
        <dbReference type="ChEBI" id="CHEBI:29105"/>
        <note>catalytic</note>
    </ligand>
</feature>
<evidence type="ECO:0000256" key="10">
    <source>
        <dbReference type="ARBA" id="ARBA00023049"/>
    </source>
</evidence>
<feature type="transmembrane region" description="Helical" evidence="12">
    <location>
        <begin position="43"/>
        <end position="66"/>
    </location>
</feature>
<dbReference type="GO" id="GO:0008270">
    <property type="term" value="F:zinc ion binding"/>
    <property type="evidence" value="ECO:0007669"/>
    <property type="project" value="UniProtKB-UniRule"/>
</dbReference>
<evidence type="ECO:0000256" key="11">
    <source>
        <dbReference type="ARBA" id="ARBA00023136"/>
    </source>
</evidence>
<feature type="transmembrane region" description="Helical" evidence="12">
    <location>
        <begin position="15"/>
        <end position="37"/>
    </location>
</feature>
<comment type="cofactor">
    <cofactor evidence="12">
        <name>Zn(2+)</name>
        <dbReference type="ChEBI" id="CHEBI:29105"/>
    </cofactor>
    <text evidence="12">Binds 1 zinc ion per subunit.</text>
</comment>
<dbReference type="STRING" id="1618342.UY40_C0022G0011"/>
<dbReference type="Gene3D" id="3.30.2010.10">
    <property type="entry name" value="Metalloproteases ('zincins'), catalytic domain"/>
    <property type="match status" value="1"/>
</dbReference>
<gene>
    <name evidence="12" type="primary">htpX</name>
    <name evidence="14" type="ORF">UY40_C0022G0011</name>
</gene>
<comment type="subcellular location">
    <subcellularLocation>
        <location evidence="1 12">Cell membrane</location>
        <topology evidence="1 12">Multi-pass membrane protein</topology>
    </subcellularLocation>
</comment>
<feature type="binding site" evidence="12">
    <location>
        <position position="218"/>
    </location>
    <ligand>
        <name>Zn(2+)</name>
        <dbReference type="ChEBI" id="CHEBI:29105"/>
        <note>catalytic</note>
    </ligand>
</feature>
<dbReference type="HAMAP" id="MF_00188">
    <property type="entry name" value="Pept_M48_protease_HtpX"/>
    <property type="match status" value="1"/>
</dbReference>
<feature type="active site" evidence="12">
    <location>
        <position position="144"/>
    </location>
</feature>
<dbReference type="GO" id="GO:0006508">
    <property type="term" value="P:proteolysis"/>
    <property type="evidence" value="ECO:0007669"/>
    <property type="project" value="UniProtKB-KW"/>
</dbReference>
<protein>
    <recommendedName>
        <fullName evidence="12">Protease HtpX homolog</fullName>
        <ecNumber evidence="12">3.4.24.-</ecNumber>
    </recommendedName>
</protein>
<feature type="transmembrane region" description="Helical" evidence="12">
    <location>
        <begin position="186"/>
        <end position="209"/>
    </location>
</feature>
<evidence type="ECO:0000259" key="13">
    <source>
        <dbReference type="Pfam" id="PF01435"/>
    </source>
</evidence>
<dbReference type="Proteomes" id="UP000034119">
    <property type="component" value="Unassembled WGS sequence"/>
</dbReference>
<dbReference type="EMBL" id="LCPW01000022">
    <property type="protein sequence ID" value="KKW05371.1"/>
    <property type="molecule type" value="Genomic_DNA"/>
</dbReference>
<feature type="transmembrane region" description="Helical" evidence="12">
    <location>
        <begin position="155"/>
        <end position="174"/>
    </location>
</feature>
<keyword evidence="4 12" id="KW-0645">Protease</keyword>
<proteinExistence type="inferred from homology"/>
<dbReference type="Pfam" id="PF01435">
    <property type="entry name" value="Peptidase_M48"/>
    <property type="match status" value="1"/>
</dbReference>
<dbReference type="PANTHER" id="PTHR43221">
    <property type="entry name" value="PROTEASE HTPX"/>
    <property type="match status" value="1"/>
</dbReference>
<evidence type="ECO:0000256" key="6">
    <source>
        <dbReference type="ARBA" id="ARBA00022723"/>
    </source>
</evidence>
<organism evidence="14 15">
    <name type="scientific">candidate division CPR1 bacterium GW2011_GWC1_49_13</name>
    <dbReference type="NCBI Taxonomy" id="1618342"/>
    <lineage>
        <taxon>Bacteria</taxon>
        <taxon>candidate division CPR1</taxon>
    </lineage>
</organism>
<evidence type="ECO:0000256" key="2">
    <source>
        <dbReference type="ARBA" id="ARBA00009779"/>
    </source>
</evidence>
<keyword evidence="3 12" id="KW-1003">Cell membrane</keyword>
<evidence type="ECO:0000256" key="9">
    <source>
        <dbReference type="ARBA" id="ARBA00022989"/>
    </source>
</evidence>
<accession>A0A0G1VFY1</accession>
<evidence type="ECO:0000313" key="15">
    <source>
        <dbReference type="Proteomes" id="UP000034119"/>
    </source>
</evidence>
<dbReference type="InterPro" id="IPR001915">
    <property type="entry name" value="Peptidase_M48"/>
</dbReference>
<evidence type="ECO:0000256" key="12">
    <source>
        <dbReference type="HAMAP-Rule" id="MF_00188"/>
    </source>
</evidence>
<evidence type="ECO:0000313" key="14">
    <source>
        <dbReference type="EMBL" id="KKW05371.1"/>
    </source>
</evidence>
<dbReference type="PANTHER" id="PTHR43221:SF1">
    <property type="entry name" value="PROTEASE HTPX"/>
    <property type="match status" value="1"/>
</dbReference>
<feature type="domain" description="Peptidase M48" evidence="13">
    <location>
        <begin position="78"/>
        <end position="289"/>
    </location>
</feature>
<keyword evidence="5 12" id="KW-0812">Transmembrane</keyword>
<keyword evidence="10 12" id="KW-0482">Metalloprotease</keyword>
<keyword evidence="7 12" id="KW-0378">Hydrolase</keyword>
<evidence type="ECO:0000256" key="4">
    <source>
        <dbReference type="ARBA" id="ARBA00022670"/>
    </source>
</evidence>
<sequence>MTLYSQIAANRRRTFFLFFFTFLIIIFLGYLFGAYYGNAASGALLAFAFTIVYSLTSYFFSADIVLSVSGAKPITKSANPYLYRMVENLCIGAGLPIPKIYLINEPALNAFATGRDPKNAVVVVTRGLLESLENEELEGVLAHELSHIQNQDIKVMTLAAVLAGSIVMLANIFLRSSSWGSSRRKGGAGVLILFGLLLALLSPVIAQLIKLAISRQREFLADSAGVLLTRYPEGLAKALEKISKDPMPLQHVSEATAHLYIKNPLIKGMFASMFSTHPPVEERIRRLRAA</sequence>
<dbReference type="InterPro" id="IPR050083">
    <property type="entry name" value="HtpX_protease"/>
</dbReference>
<comment type="similarity">
    <text evidence="2 12">Belongs to the peptidase M48B family.</text>
</comment>
<reference evidence="14 15" key="1">
    <citation type="journal article" date="2015" name="Nature">
        <title>rRNA introns, odd ribosomes, and small enigmatic genomes across a large radiation of phyla.</title>
        <authorList>
            <person name="Brown C.T."/>
            <person name="Hug L.A."/>
            <person name="Thomas B.C."/>
            <person name="Sharon I."/>
            <person name="Castelle C.J."/>
            <person name="Singh A."/>
            <person name="Wilkins M.J."/>
            <person name="Williams K.H."/>
            <person name="Banfield J.F."/>
        </authorList>
    </citation>
    <scope>NUCLEOTIDE SEQUENCE [LARGE SCALE GENOMIC DNA]</scope>
</reference>
<keyword evidence="9 12" id="KW-1133">Transmembrane helix</keyword>
<dbReference type="InterPro" id="IPR022919">
    <property type="entry name" value="Pept_M48_protease_HtpX"/>
</dbReference>
<evidence type="ECO:0000256" key="8">
    <source>
        <dbReference type="ARBA" id="ARBA00022833"/>
    </source>
</evidence>
<dbReference type="EC" id="3.4.24.-" evidence="12"/>
<evidence type="ECO:0000256" key="7">
    <source>
        <dbReference type="ARBA" id="ARBA00022801"/>
    </source>
</evidence>
<keyword evidence="6 12" id="KW-0479">Metal-binding</keyword>
<dbReference type="GO" id="GO:0005886">
    <property type="term" value="C:plasma membrane"/>
    <property type="evidence" value="ECO:0007669"/>
    <property type="project" value="UniProtKB-SubCell"/>
</dbReference>
<dbReference type="PATRIC" id="fig|1618342.3.peg.579"/>
<keyword evidence="11 12" id="KW-0472">Membrane</keyword>
<evidence type="ECO:0000256" key="1">
    <source>
        <dbReference type="ARBA" id="ARBA00004651"/>
    </source>
</evidence>
<name>A0A0G1VFY1_9BACT</name>